<comment type="similarity">
    <text evidence="2">Belongs to the RNase K family.</text>
</comment>
<evidence type="ECO:0000256" key="7">
    <source>
        <dbReference type="SAM" id="Phobius"/>
    </source>
</evidence>
<evidence type="ECO:0000256" key="6">
    <source>
        <dbReference type="SAM" id="MobiDB-lite"/>
    </source>
</evidence>
<protein>
    <submittedName>
        <fullName evidence="8">Ribonuclease K</fullName>
    </submittedName>
</protein>
<feature type="transmembrane region" description="Helical" evidence="7">
    <location>
        <begin position="99"/>
        <end position="123"/>
    </location>
</feature>
<proteinExistence type="inferred from homology"/>
<dbReference type="Proteomes" id="UP000001595">
    <property type="component" value="Chromosome 17"/>
</dbReference>
<keyword evidence="9" id="KW-1185">Reference proteome</keyword>
<sequence>MKKCRFSLPSTTLSRDDDASREDDNLGSWERWLGHYSHPCLGHLSQCHHLTPCRWLSPNPIMLGIFFNVHSAVLIEDVPFTEKDFENGPQNIYNLYEQVSYNCFIAAGLYLLLGGFSFCQVRLNKRKEYMVR</sequence>
<dbReference type="GO" id="GO:0016020">
    <property type="term" value="C:membrane"/>
    <property type="evidence" value="ECO:0007669"/>
    <property type="project" value="UniProtKB-SubCell"/>
</dbReference>
<keyword evidence="5 7" id="KW-0472">Membrane</keyword>
<keyword evidence="4 7" id="KW-1133">Transmembrane helix</keyword>
<reference evidence="8" key="3">
    <citation type="submission" date="2025-09" db="UniProtKB">
        <authorList>
            <consortium name="Ensembl"/>
        </authorList>
    </citation>
    <scope>IDENTIFICATION</scope>
</reference>
<dbReference type="Ensembl" id="ENSPPYT00000051075.1">
    <property type="protein sequence ID" value="ENSPPYP00000033459.1"/>
    <property type="gene ID" value="ENSPPYG00000007889.2"/>
</dbReference>
<dbReference type="PANTHER" id="PTHR31733">
    <property type="entry name" value="RIBONUCLEASE KAPPA"/>
    <property type="match status" value="1"/>
</dbReference>
<name>A0A8I5TDH5_PONAB</name>
<reference evidence="8 9" key="1">
    <citation type="submission" date="2008-02" db="EMBL/GenBank/DDBJ databases">
        <title>A 6x draft sequence assembly of the Pongo pygmaeus abelii genome.</title>
        <authorList>
            <person name="Wilson R.K."/>
            <person name="Mardis E."/>
        </authorList>
    </citation>
    <scope>NUCLEOTIDE SEQUENCE [LARGE SCALE GENOMIC DNA]</scope>
</reference>
<evidence type="ECO:0000256" key="3">
    <source>
        <dbReference type="ARBA" id="ARBA00022692"/>
    </source>
</evidence>
<organism evidence="8 9">
    <name type="scientific">Pongo abelii</name>
    <name type="common">Sumatran orangutan</name>
    <name type="synonym">Pongo pygmaeus abelii</name>
    <dbReference type="NCBI Taxonomy" id="9601"/>
    <lineage>
        <taxon>Eukaryota</taxon>
        <taxon>Metazoa</taxon>
        <taxon>Chordata</taxon>
        <taxon>Craniata</taxon>
        <taxon>Vertebrata</taxon>
        <taxon>Euteleostomi</taxon>
        <taxon>Mammalia</taxon>
        <taxon>Eutheria</taxon>
        <taxon>Euarchontoglires</taxon>
        <taxon>Primates</taxon>
        <taxon>Haplorrhini</taxon>
        <taxon>Catarrhini</taxon>
        <taxon>Hominidae</taxon>
        <taxon>Pongo</taxon>
    </lineage>
</organism>
<feature type="region of interest" description="Disordered" evidence="6">
    <location>
        <begin position="1"/>
        <end position="22"/>
    </location>
</feature>
<accession>A0A8I5TDH5</accession>
<evidence type="ECO:0000256" key="4">
    <source>
        <dbReference type="ARBA" id="ARBA00022989"/>
    </source>
</evidence>
<keyword evidence="3 7" id="KW-0812">Transmembrane</keyword>
<dbReference type="GO" id="GO:0004521">
    <property type="term" value="F:RNA endonuclease activity"/>
    <property type="evidence" value="ECO:0007669"/>
    <property type="project" value="InterPro"/>
</dbReference>
<reference evidence="8" key="2">
    <citation type="submission" date="2025-08" db="UniProtKB">
        <authorList>
            <consortium name="Ensembl"/>
        </authorList>
    </citation>
    <scope>IDENTIFICATION</scope>
</reference>
<gene>
    <name evidence="8" type="primary">RNASEK</name>
</gene>
<evidence type="ECO:0000256" key="5">
    <source>
        <dbReference type="ARBA" id="ARBA00023136"/>
    </source>
</evidence>
<dbReference type="GeneTree" id="ENSGT00390000009664"/>
<evidence type="ECO:0000313" key="9">
    <source>
        <dbReference type="Proteomes" id="UP000001595"/>
    </source>
</evidence>
<evidence type="ECO:0000256" key="2">
    <source>
        <dbReference type="ARBA" id="ARBA00008458"/>
    </source>
</evidence>
<dbReference type="AlphaFoldDB" id="A0A8I5TDH5"/>
<evidence type="ECO:0000256" key="1">
    <source>
        <dbReference type="ARBA" id="ARBA00004141"/>
    </source>
</evidence>
<dbReference type="InterPro" id="IPR026770">
    <property type="entry name" value="RNase_K"/>
</dbReference>
<comment type="subcellular location">
    <subcellularLocation>
        <location evidence="1">Membrane</location>
        <topology evidence="1">Multi-pass membrane protein</topology>
    </subcellularLocation>
</comment>
<evidence type="ECO:0000313" key="8">
    <source>
        <dbReference type="Ensembl" id="ENSPPYP00000033459.1"/>
    </source>
</evidence>